<dbReference type="HOGENOM" id="CLU_2217156_0_0_2"/>
<dbReference type="GeneID" id="10838046"/>
<reference evidence="2 3" key="1">
    <citation type="journal article" date="2011" name="J. Bacteriol.">
        <title>Complete genome sequence of the obligate piezophilic hyperthermophilic archaeon Pyrococcus yayanosii CH1.</title>
        <authorList>
            <person name="Jun X."/>
            <person name="Lupeng L."/>
            <person name="Minjuan X."/>
            <person name="Oger P."/>
            <person name="Fengping W."/>
            <person name="Jebbar M."/>
            <person name="Xiang X."/>
        </authorList>
    </citation>
    <scope>NUCLEOTIDE SEQUENCE [LARGE SCALE GENOMIC DNA]</scope>
    <source>
        <strain evidence="3">CH1 / JCM 16557</strain>
    </source>
</reference>
<dbReference type="Proteomes" id="UP000008386">
    <property type="component" value="Chromosome"/>
</dbReference>
<proteinExistence type="predicted"/>
<dbReference type="EMBL" id="CP002779">
    <property type="protein sequence ID" value="AEH25145.1"/>
    <property type="molecule type" value="Genomic_DNA"/>
</dbReference>
<evidence type="ECO:0000313" key="3">
    <source>
        <dbReference type="Proteomes" id="UP000008386"/>
    </source>
</evidence>
<protein>
    <submittedName>
        <fullName evidence="2">Uncharacterized protein</fullName>
    </submittedName>
</protein>
<keyword evidence="3" id="KW-1185">Reference proteome</keyword>
<dbReference type="OrthoDB" id="97597at2157"/>
<dbReference type="STRING" id="529709.PYCH_14750"/>
<sequence length="106" mass="11871">MEKDVMMYDGSSGLLLSFFAPHFPDAKAAGFPTLFGFDIKGHEISKEEWKRKDVQVGGGLVLLDTNANLGEIKPVAFAEDRSKLAYIYLVLLLILITGWLIRRNKI</sequence>
<evidence type="ECO:0000313" key="2">
    <source>
        <dbReference type="EMBL" id="AEH25145.1"/>
    </source>
</evidence>
<feature type="transmembrane region" description="Helical" evidence="1">
    <location>
        <begin position="84"/>
        <end position="101"/>
    </location>
</feature>
<organism evidence="2 3">
    <name type="scientific">Pyrococcus yayanosii (strain CH1 / JCM 16557)</name>
    <dbReference type="NCBI Taxonomy" id="529709"/>
    <lineage>
        <taxon>Archaea</taxon>
        <taxon>Methanobacteriati</taxon>
        <taxon>Methanobacteriota</taxon>
        <taxon>Thermococci</taxon>
        <taxon>Thermococcales</taxon>
        <taxon>Thermococcaceae</taxon>
        <taxon>Pyrococcus</taxon>
    </lineage>
</organism>
<name>F8AGE9_PYRYC</name>
<keyword evidence="1" id="KW-1133">Transmembrane helix</keyword>
<dbReference type="KEGG" id="pya:PYCH_14750"/>
<keyword evidence="1" id="KW-0812">Transmembrane</keyword>
<evidence type="ECO:0000256" key="1">
    <source>
        <dbReference type="SAM" id="Phobius"/>
    </source>
</evidence>
<keyword evidence="1" id="KW-0472">Membrane</keyword>
<gene>
    <name evidence="2" type="ordered locus">PYCH_14750</name>
</gene>
<dbReference type="eggNOG" id="arCOG07128">
    <property type="taxonomic scope" value="Archaea"/>
</dbReference>
<dbReference type="RefSeq" id="WP_013906201.1">
    <property type="nucleotide sequence ID" value="NC_015680.1"/>
</dbReference>
<dbReference type="AlphaFoldDB" id="F8AGE9"/>
<accession>F8AGE9</accession>